<name>A0A0D0F587_9SPHI</name>
<dbReference type="RefSeq" id="WP_041882606.1">
    <property type="nucleotide sequence ID" value="NZ_CP157278.1"/>
</dbReference>
<evidence type="ECO:0000313" key="3">
    <source>
        <dbReference type="Proteomes" id="UP000032049"/>
    </source>
</evidence>
<keyword evidence="1" id="KW-0472">Membrane</keyword>
<sequence>MINKFKSISWIGLGLICAFGLNVAIVLAALLLDYLWLNVLAILIAVCQLFVHQKIKPAKGKLKIHNKILTR</sequence>
<dbReference type="AlphaFoldDB" id="A0A0D0F587"/>
<reference evidence="2 3" key="1">
    <citation type="submission" date="2015-01" db="EMBL/GenBank/DDBJ databases">
        <title>Draft genome sequence of Pedobacter sp. NL19 isolated from sludge of an effluent treatment pond in an abandoned uranium mine.</title>
        <authorList>
            <person name="Santos T."/>
            <person name="Caetano T."/>
            <person name="Covas C."/>
            <person name="Cruz A."/>
            <person name="Mendo S."/>
        </authorList>
    </citation>
    <scope>NUCLEOTIDE SEQUENCE [LARGE SCALE GENOMIC DNA]</scope>
    <source>
        <strain evidence="2 3">NL19</strain>
    </source>
</reference>
<evidence type="ECO:0000256" key="1">
    <source>
        <dbReference type="SAM" id="Phobius"/>
    </source>
</evidence>
<keyword evidence="1" id="KW-1133">Transmembrane helix</keyword>
<proteinExistence type="predicted"/>
<dbReference type="EMBL" id="JXRA01000055">
    <property type="protein sequence ID" value="KIO76753.1"/>
    <property type="molecule type" value="Genomic_DNA"/>
</dbReference>
<dbReference type="Proteomes" id="UP000032049">
    <property type="component" value="Unassembled WGS sequence"/>
</dbReference>
<protein>
    <submittedName>
        <fullName evidence="2">Uncharacterized protein</fullName>
    </submittedName>
</protein>
<gene>
    <name evidence="2" type="ORF">TH53_13080</name>
</gene>
<evidence type="ECO:0000313" key="2">
    <source>
        <dbReference type="EMBL" id="KIO76753.1"/>
    </source>
</evidence>
<organism evidence="2 3">
    <name type="scientific">Pedobacter lusitanus</name>
    <dbReference type="NCBI Taxonomy" id="1503925"/>
    <lineage>
        <taxon>Bacteria</taxon>
        <taxon>Pseudomonadati</taxon>
        <taxon>Bacteroidota</taxon>
        <taxon>Sphingobacteriia</taxon>
        <taxon>Sphingobacteriales</taxon>
        <taxon>Sphingobacteriaceae</taxon>
        <taxon>Pedobacter</taxon>
    </lineage>
</organism>
<comment type="caution">
    <text evidence="2">The sequence shown here is derived from an EMBL/GenBank/DDBJ whole genome shotgun (WGS) entry which is preliminary data.</text>
</comment>
<feature type="transmembrane region" description="Helical" evidence="1">
    <location>
        <begin position="7"/>
        <end position="28"/>
    </location>
</feature>
<accession>A0A0D0F587</accession>
<keyword evidence="1" id="KW-0812">Transmembrane</keyword>
<keyword evidence="3" id="KW-1185">Reference proteome</keyword>
<feature type="transmembrane region" description="Helical" evidence="1">
    <location>
        <begin position="34"/>
        <end position="51"/>
    </location>
</feature>
<dbReference type="OrthoDB" id="773306at2"/>